<dbReference type="AlphaFoldDB" id="A0A9D2NDI1"/>
<dbReference type="CDD" id="cd05155">
    <property type="entry name" value="APH_ChoK_like_1"/>
    <property type="match status" value="1"/>
</dbReference>
<dbReference type="InterPro" id="IPR051678">
    <property type="entry name" value="AGP_Transferase"/>
</dbReference>
<dbReference type="InterPro" id="IPR002575">
    <property type="entry name" value="Aminoglycoside_PTrfase"/>
</dbReference>
<dbReference type="Gene3D" id="3.90.1200.10">
    <property type="match status" value="1"/>
</dbReference>
<dbReference type="PANTHER" id="PTHR21310">
    <property type="entry name" value="AMINOGLYCOSIDE PHOSPHOTRANSFERASE-RELATED-RELATED"/>
    <property type="match status" value="1"/>
</dbReference>
<protein>
    <submittedName>
        <fullName evidence="2">Aminoglycoside phosphotransferase family protein</fullName>
    </submittedName>
</protein>
<evidence type="ECO:0000313" key="3">
    <source>
        <dbReference type="Proteomes" id="UP000823891"/>
    </source>
</evidence>
<dbReference type="Pfam" id="PF01636">
    <property type="entry name" value="APH"/>
    <property type="match status" value="1"/>
</dbReference>
<organism evidence="2 3">
    <name type="scientific">Candidatus Eisenbergiella merdavium</name>
    <dbReference type="NCBI Taxonomy" id="2838551"/>
    <lineage>
        <taxon>Bacteria</taxon>
        <taxon>Bacillati</taxon>
        <taxon>Bacillota</taxon>
        <taxon>Clostridia</taxon>
        <taxon>Lachnospirales</taxon>
        <taxon>Lachnospiraceae</taxon>
        <taxon>Eisenbergiella</taxon>
    </lineage>
</organism>
<dbReference type="PANTHER" id="PTHR21310:SF42">
    <property type="entry name" value="BIFUNCTIONAL AAC_APH"/>
    <property type="match status" value="1"/>
</dbReference>
<dbReference type="Proteomes" id="UP000823891">
    <property type="component" value="Unassembled WGS sequence"/>
</dbReference>
<reference evidence="2" key="1">
    <citation type="journal article" date="2021" name="PeerJ">
        <title>Extensive microbial diversity within the chicken gut microbiome revealed by metagenomics and culture.</title>
        <authorList>
            <person name="Gilroy R."/>
            <person name="Ravi A."/>
            <person name="Getino M."/>
            <person name="Pursley I."/>
            <person name="Horton D.L."/>
            <person name="Alikhan N.F."/>
            <person name="Baker D."/>
            <person name="Gharbi K."/>
            <person name="Hall N."/>
            <person name="Watson M."/>
            <person name="Adriaenssens E.M."/>
            <person name="Foster-Nyarko E."/>
            <person name="Jarju S."/>
            <person name="Secka A."/>
            <person name="Antonio M."/>
            <person name="Oren A."/>
            <person name="Chaudhuri R.R."/>
            <person name="La Ragione R."/>
            <person name="Hildebrand F."/>
            <person name="Pallen M.J."/>
        </authorList>
    </citation>
    <scope>NUCLEOTIDE SEQUENCE</scope>
    <source>
        <strain evidence="2">USAMLcec2-132</strain>
    </source>
</reference>
<proteinExistence type="predicted"/>
<dbReference type="Gene3D" id="3.30.200.20">
    <property type="entry name" value="Phosphorylase Kinase, domain 1"/>
    <property type="match status" value="1"/>
</dbReference>
<dbReference type="InterPro" id="IPR011009">
    <property type="entry name" value="Kinase-like_dom_sf"/>
</dbReference>
<comment type="caution">
    <text evidence="2">The sequence shown here is derived from an EMBL/GenBank/DDBJ whole genome shotgun (WGS) entry which is preliminary data.</text>
</comment>
<evidence type="ECO:0000259" key="1">
    <source>
        <dbReference type="Pfam" id="PF01636"/>
    </source>
</evidence>
<dbReference type="EMBL" id="DWWS01000008">
    <property type="protein sequence ID" value="HJC22362.1"/>
    <property type="molecule type" value="Genomic_DNA"/>
</dbReference>
<accession>A0A9D2NDI1</accession>
<gene>
    <name evidence="2" type="ORF">H9761_01495</name>
</gene>
<dbReference type="SUPFAM" id="SSF56112">
    <property type="entry name" value="Protein kinase-like (PK-like)"/>
    <property type="match status" value="1"/>
</dbReference>
<evidence type="ECO:0000313" key="2">
    <source>
        <dbReference type="EMBL" id="HJC22362.1"/>
    </source>
</evidence>
<reference evidence="2" key="2">
    <citation type="submission" date="2021-04" db="EMBL/GenBank/DDBJ databases">
        <authorList>
            <person name="Gilroy R."/>
        </authorList>
    </citation>
    <scope>NUCLEOTIDE SEQUENCE</scope>
    <source>
        <strain evidence="2">USAMLcec2-132</strain>
    </source>
</reference>
<feature type="domain" description="Aminoglycoside phosphotransferase" evidence="1">
    <location>
        <begin position="27"/>
        <end position="243"/>
    </location>
</feature>
<sequence>MIEITTELVSRLIREQFPEWSDLEIRPVEQSGHDNRTFHLGGEMTVRLPGGEEYVPQIEKEAKWLPFLAKHLSLPISSPIATGRPTAEYPFVWSVNRYLEGETANGENISDKRRFAGELAAFLKELQSLDTSGAPVAGKHNFFRGAHPGVYSGQVYEALEAHKSSLPTEKLRALWELAVSSKWKRPPVWVHGDVAPGNLLVKDGSLCGVIDFGIMGIGDPACDYAMAWTFFDKESRKDFLRELDCDTIDRARGWALWKALITCTDADEAVAENAGRTLHELVDEYDKIEERKKCNEHP</sequence>
<name>A0A9D2NDI1_9FIRM</name>